<feature type="transmembrane region" description="Helical" evidence="2">
    <location>
        <begin position="308"/>
        <end position="331"/>
    </location>
</feature>
<feature type="region of interest" description="Disordered" evidence="1">
    <location>
        <begin position="1"/>
        <end position="54"/>
    </location>
</feature>
<feature type="compositionally biased region" description="Basic and acidic residues" evidence="1">
    <location>
        <begin position="11"/>
        <end position="20"/>
    </location>
</feature>
<dbReference type="PANTHER" id="PTHR21650">
    <property type="entry name" value="MEMBRALIN/KINETOCHORE PROTEIN NUF2"/>
    <property type="match status" value="1"/>
</dbReference>
<dbReference type="Proteomes" id="UP000011014">
    <property type="component" value="Unassembled WGS sequence"/>
</dbReference>
<dbReference type="AlphaFoldDB" id="E4Y641"/>
<feature type="transmembrane region" description="Helical" evidence="2">
    <location>
        <begin position="422"/>
        <end position="441"/>
    </location>
</feature>
<dbReference type="PANTHER" id="PTHR21650:SF4">
    <property type="entry name" value="MEMBRALIN"/>
    <property type="match status" value="1"/>
</dbReference>
<protein>
    <recommendedName>
        <fullName evidence="4">Membralin</fullName>
    </recommendedName>
</protein>
<evidence type="ECO:0008006" key="4">
    <source>
        <dbReference type="Google" id="ProtNLM"/>
    </source>
</evidence>
<feature type="transmembrane region" description="Helical" evidence="2">
    <location>
        <begin position="87"/>
        <end position="108"/>
    </location>
</feature>
<reference evidence="3" key="1">
    <citation type="journal article" date="2010" name="Science">
        <title>Plasticity of animal genome architecture unmasked by rapid evolution of a pelagic tunicate.</title>
        <authorList>
            <person name="Denoeud F."/>
            <person name="Henriet S."/>
            <person name="Mungpakdee S."/>
            <person name="Aury J.M."/>
            <person name="Da Silva C."/>
            <person name="Brinkmann H."/>
            <person name="Mikhaleva J."/>
            <person name="Olsen L.C."/>
            <person name="Jubin C."/>
            <person name="Canestro C."/>
            <person name="Bouquet J.M."/>
            <person name="Danks G."/>
            <person name="Poulain J."/>
            <person name="Campsteijn C."/>
            <person name="Adamski M."/>
            <person name="Cross I."/>
            <person name="Yadetie F."/>
            <person name="Muffato M."/>
            <person name="Louis A."/>
            <person name="Butcher S."/>
            <person name="Tsagkogeorga G."/>
            <person name="Konrad A."/>
            <person name="Singh S."/>
            <person name="Jensen M.F."/>
            <person name="Cong E.H."/>
            <person name="Eikeseth-Otteraa H."/>
            <person name="Noel B."/>
            <person name="Anthouard V."/>
            <person name="Porcel B.M."/>
            <person name="Kachouri-Lafond R."/>
            <person name="Nishino A."/>
            <person name="Ugolini M."/>
            <person name="Chourrout P."/>
            <person name="Nishida H."/>
            <person name="Aasland R."/>
            <person name="Huzurbazar S."/>
            <person name="Westhof E."/>
            <person name="Delsuc F."/>
            <person name="Lehrach H."/>
            <person name="Reinhardt R."/>
            <person name="Weissenbach J."/>
            <person name="Roy S.W."/>
            <person name="Artiguenave F."/>
            <person name="Postlethwait J.H."/>
            <person name="Manak J.R."/>
            <person name="Thompson E.M."/>
            <person name="Jaillon O."/>
            <person name="Du Pasquier L."/>
            <person name="Boudinot P."/>
            <person name="Liberles D.A."/>
            <person name="Volff J.N."/>
            <person name="Philippe H."/>
            <person name="Lenhard B."/>
            <person name="Roest Crollius H."/>
            <person name="Wincker P."/>
            <person name="Chourrout D."/>
        </authorList>
    </citation>
    <scope>NUCLEOTIDE SEQUENCE [LARGE SCALE GENOMIC DNA]</scope>
</reference>
<proteinExistence type="predicted"/>
<sequence length="564" mass="65659">MTDDGIGESNTVHEEVHPPETDDGSIAEEIEVEPEPAPEPVRQPRRRGPTPTRGATGDVILQVHIANIFLSFCQRYARLCKKGLRRFLEFIVLIKALGAALALIYSHVGYQNSSTCLLPLKGKIPVESILRVEIGRRRSALISDYLYRIDNQCPLHRGLEHQPFQNISRRLISVPTNVITDNSYPSFRQFHYQPNIFSMRHIFDFGFEYTNLVRFEFSHEYGYLRLSEQARKTRNVELIKVTLDPSKDDCFKSLVWDKFGRVLLAEWFGYDWIILDSIVQISGNTGYIRNTVTKDQFTVFNGSQKKRLLYVPIIACMVFTALIAMLLRFAYKQVFMFVFRVLTEGPLDLQARRIVFASINLTVHNHFPYGAVASSVLALIGLEDIMSEYFGDSRIAFYVILSVWIADQFHSYCCHTPITKKYWIRFFYLYHLGFYMYYHIYNSRRNAFIALFTSCMLTMHMMIFFFHHFELPFVLNTFQIRRRFTPLIAEPIINPATTSPSQEFGTNLNEDQSLEIEADVHPHDENETDLEIEEMETLQEDDFQVEIHISDMEEDIEELRASEL</sequence>
<accession>E4Y641</accession>
<dbReference type="GO" id="GO:0005783">
    <property type="term" value="C:endoplasmic reticulum"/>
    <property type="evidence" value="ECO:0007669"/>
    <property type="project" value="TreeGrafter"/>
</dbReference>
<dbReference type="EMBL" id="FN654292">
    <property type="protein sequence ID" value="CBY31091.1"/>
    <property type="molecule type" value="Genomic_DNA"/>
</dbReference>
<dbReference type="GO" id="GO:1904294">
    <property type="term" value="P:positive regulation of ERAD pathway"/>
    <property type="evidence" value="ECO:0007669"/>
    <property type="project" value="TreeGrafter"/>
</dbReference>
<gene>
    <name evidence="3" type="ORF">GSOID_T00019046001</name>
</gene>
<dbReference type="GO" id="GO:0034976">
    <property type="term" value="P:response to endoplasmic reticulum stress"/>
    <property type="evidence" value="ECO:0007669"/>
    <property type="project" value="TreeGrafter"/>
</dbReference>
<evidence type="ECO:0000313" key="3">
    <source>
        <dbReference type="EMBL" id="CBY31091.1"/>
    </source>
</evidence>
<feature type="compositionally biased region" description="Acidic residues" evidence="1">
    <location>
        <begin position="21"/>
        <end position="36"/>
    </location>
</feature>
<evidence type="ECO:0000256" key="2">
    <source>
        <dbReference type="SAM" id="Phobius"/>
    </source>
</evidence>
<dbReference type="InterPro" id="IPR019144">
    <property type="entry name" value="Membralin"/>
</dbReference>
<organism evidence="3">
    <name type="scientific">Oikopleura dioica</name>
    <name type="common">Tunicate</name>
    <dbReference type="NCBI Taxonomy" id="34765"/>
    <lineage>
        <taxon>Eukaryota</taxon>
        <taxon>Metazoa</taxon>
        <taxon>Chordata</taxon>
        <taxon>Tunicata</taxon>
        <taxon>Appendicularia</taxon>
        <taxon>Copelata</taxon>
        <taxon>Oikopleuridae</taxon>
        <taxon>Oikopleura</taxon>
    </lineage>
</organism>
<feature type="transmembrane region" description="Helical" evidence="2">
    <location>
        <begin position="447"/>
        <end position="466"/>
    </location>
</feature>
<keyword evidence="2" id="KW-0472">Membrane</keyword>
<dbReference type="Pfam" id="PF09746">
    <property type="entry name" value="Membralin"/>
    <property type="match status" value="2"/>
</dbReference>
<evidence type="ECO:0000256" key="1">
    <source>
        <dbReference type="SAM" id="MobiDB-lite"/>
    </source>
</evidence>
<keyword evidence="2" id="KW-1133">Transmembrane helix</keyword>
<name>E4Y641_OIKDI</name>
<keyword evidence="2" id="KW-0812">Transmembrane</keyword>